<proteinExistence type="predicted"/>
<dbReference type="AlphaFoldDB" id="A7EMN7"/>
<dbReference type="EMBL" id="CH476628">
    <property type="protein sequence ID" value="EDO04103.1"/>
    <property type="molecule type" value="Genomic_DNA"/>
</dbReference>
<sequence length="62" mass="7305">MQERIFCLENHTSDENHMGDTSVCGLFTIYAQKRSTPVRFYKWSVERIGKANMIETRGFLFN</sequence>
<evidence type="ECO:0000313" key="1">
    <source>
        <dbReference type="EMBL" id="EDO04103.1"/>
    </source>
</evidence>
<protein>
    <submittedName>
        <fullName evidence="1">Uncharacterized protein</fullName>
    </submittedName>
</protein>
<evidence type="ECO:0000313" key="2">
    <source>
        <dbReference type="Proteomes" id="UP000001312"/>
    </source>
</evidence>
<reference evidence="2" key="1">
    <citation type="journal article" date="2011" name="PLoS Genet.">
        <title>Genomic analysis of the necrotrophic fungal pathogens Sclerotinia sclerotiorum and Botrytis cinerea.</title>
        <authorList>
            <person name="Amselem J."/>
            <person name="Cuomo C.A."/>
            <person name="van Kan J.A."/>
            <person name="Viaud M."/>
            <person name="Benito E.P."/>
            <person name="Couloux A."/>
            <person name="Coutinho P.M."/>
            <person name="de Vries R.P."/>
            <person name="Dyer P.S."/>
            <person name="Fillinger S."/>
            <person name="Fournier E."/>
            <person name="Gout L."/>
            <person name="Hahn M."/>
            <person name="Kohn L."/>
            <person name="Lapalu N."/>
            <person name="Plummer K.M."/>
            <person name="Pradier J.M."/>
            <person name="Quevillon E."/>
            <person name="Sharon A."/>
            <person name="Simon A."/>
            <person name="ten Have A."/>
            <person name="Tudzynski B."/>
            <person name="Tudzynski P."/>
            <person name="Wincker P."/>
            <person name="Andrew M."/>
            <person name="Anthouard V."/>
            <person name="Beever R.E."/>
            <person name="Beffa R."/>
            <person name="Benoit I."/>
            <person name="Bouzid O."/>
            <person name="Brault B."/>
            <person name="Chen Z."/>
            <person name="Choquer M."/>
            <person name="Collemare J."/>
            <person name="Cotton P."/>
            <person name="Danchin E.G."/>
            <person name="Da Silva C."/>
            <person name="Gautier A."/>
            <person name="Giraud C."/>
            <person name="Giraud T."/>
            <person name="Gonzalez C."/>
            <person name="Grossetete S."/>
            <person name="Guldener U."/>
            <person name="Henrissat B."/>
            <person name="Howlett B.J."/>
            <person name="Kodira C."/>
            <person name="Kretschmer M."/>
            <person name="Lappartient A."/>
            <person name="Leroch M."/>
            <person name="Levis C."/>
            <person name="Mauceli E."/>
            <person name="Neuveglise C."/>
            <person name="Oeser B."/>
            <person name="Pearson M."/>
            <person name="Poulain J."/>
            <person name="Poussereau N."/>
            <person name="Quesneville H."/>
            <person name="Rascle C."/>
            <person name="Schumacher J."/>
            <person name="Segurens B."/>
            <person name="Sexton A."/>
            <person name="Silva E."/>
            <person name="Sirven C."/>
            <person name="Soanes D.M."/>
            <person name="Talbot N.J."/>
            <person name="Templeton M."/>
            <person name="Yandava C."/>
            <person name="Yarden O."/>
            <person name="Zeng Q."/>
            <person name="Rollins J.A."/>
            <person name="Lebrun M.H."/>
            <person name="Dickman M."/>
        </authorList>
    </citation>
    <scope>NUCLEOTIDE SEQUENCE [LARGE SCALE GENOMIC DNA]</scope>
    <source>
        <strain evidence="2">ATCC 18683 / 1980 / Ss-1</strain>
    </source>
</reference>
<name>A7EMN7_SCLS1</name>
<keyword evidence="2" id="KW-1185">Reference proteome</keyword>
<dbReference type="InParanoid" id="A7EMN7"/>
<dbReference type="Proteomes" id="UP000001312">
    <property type="component" value="Unassembled WGS sequence"/>
</dbReference>
<dbReference type="KEGG" id="ssl:SS1G_06586"/>
<accession>A7EMN7</accession>
<dbReference type="RefSeq" id="XP_001592345.1">
    <property type="nucleotide sequence ID" value="XM_001592295.1"/>
</dbReference>
<organism evidence="1 2">
    <name type="scientific">Sclerotinia sclerotiorum (strain ATCC 18683 / 1980 / Ss-1)</name>
    <name type="common">White mold</name>
    <name type="synonym">Whetzelinia sclerotiorum</name>
    <dbReference type="NCBI Taxonomy" id="665079"/>
    <lineage>
        <taxon>Eukaryota</taxon>
        <taxon>Fungi</taxon>
        <taxon>Dikarya</taxon>
        <taxon>Ascomycota</taxon>
        <taxon>Pezizomycotina</taxon>
        <taxon>Leotiomycetes</taxon>
        <taxon>Helotiales</taxon>
        <taxon>Sclerotiniaceae</taxon>
        <taxon>Sclerotinia</taxon>
    </lineage>
</organism>
<dbReference type="GeneID" id="5488716"/>
<gene>
    <name evidence="1" type="ORF">SS1G_06586</name>
</gene>